<feature type="region of interest" description="Disordered" evidence="2">
    <location>
        <begin position="1"/>
        <end position="76"/>
    </location>
</feature>
<sequence length="636" mass="73513">MDSHMSKKRPLEEISSNISYSPPKRRSSFGFEMASIPTSTATISNEYHGSSVKESKLPKLSTTTSDASSATTTDASPLNDFQSRILSIQKRLSKKPPIITSTPFENNNNNNNNNSSVTSHPGLNELQDLLSSLNQECRDKHRKLEHLAEELSKLRRIHRNYQQKVEATTSEIDSVDAKLEYMEEEIVKYVANEEKLIEIKLNENQVKLDSQFNELEFEMRGEVQEVRDFDYSDLVEKIEELKQAEVKLNEEVRCLVVENDDKLNDEVDKLKQKFEMKEKEVSEQEVESRLKVDELQTELDVISERYKSKLSELEVLVRQVENLKLQIKTIEDTMNNYINVKRETELELSQIKQMLSEKQTQDKLAQKEFDTVEVEYTSLHDKIKKHDEHRRILENSIMDYQGKIRVYAIANDHEYNDIFNKCFQQDTPASFIIDEFSHFTKSITRGNNVGIVTQCLPGGSIILQTIKQLLQMQTQSTSWDLQFEYQAIMASNDICTDLLTGSTSFATSSLFSSQKMRIDEFDRVCNIINGFKVDKSGVIVHVITVNGIREMEKRRFQSRLVVIDLMNVDVDVQRDTLMKLIWSEKHVTTYLDRVLDWVRSLSYPLIVSKIDDSDTFNLLKTINSTSVACKKNKKLK</sequence>
<organism evidence="4 5">
    <name type="scientific">Candida metapsilosis</name>
    <dbReference type="NCBI Taxonomy" id="273372"/>
    <lineage>
        <taxon>Eukaryota</taxon>
        <taxon>Fungi</taxon>
        <taxon>Dikarya</taxon>
        <taxon>Ascomycota</taxon>
        <taxon>Saccharomycotina</taxon>
        <taxon>Pichiomycetes</taxon>
        <taxon>Debaryomycetaceae</taxon>
        <taxon>Candida/Lodderomyces clade</taxon>
        <taxon>Candida</taxon>
    </lineage>
</organism>
<name>A0A8H8DD45_9ASCO</name>
<feature type="compositionally biased region" description="Polar residues" evidence="2">
    <location>
        <begin position="36"/>
        <end position="48"/>
    </location>
</feature>
<feature type="coiled-coil region" evidence="1">
    <location>
        <begin position="123"/>
        <end position="185"/>
    </location>
</feature>
<dbReference type="Proteomes" id="UP000669133">
    <property type="component" value="Unassembled WGS sequence"/>
</dbReference>
<reference evidence="4 5" key="1">
    <citation type="submission" date="2020-12" db="EMBL/GenBank/DDBJ databases">
        <title>Effect of drift, selection, and recombination on the evolution of hybrid genomes in Candida yeast pathogens.</title>
        <authorList>
            <person name="Mixao V."/>
            <person name="Ksiezopolska E."/>
            <person name="Saus E."/>
            <person name="Boekhout T."/>
            <person name="Gacser A."/>
            <person name="Gabaldon T."/>
        </authorList>
    </citation>
    <scope>NUCLEOTIDE SEQUENCE [LARGE SCALE GENOMIC DNA]</scope>
    <source>
        <strain evidence="4 5">BP57</strain>
    </source>
</reference>
<dbReference type="InterPro" id="IPR031852">
    <property type="entry name" value="Vik1/Cik1_MT-bd"/>
</dbReference>
<dbReference type="RefSeq" id="XP_067550605.1">
    <property type="nucleotide sequence ID" value="XM_067694960.1"/>
</dbReference>
<feature type="domain" description="Spindle pole body-associated protein Vik1/Cik1 microtubule binding" evidence="3">
    <location>
        <begin position="384"/>
        <end position="414"/>
    </location>
</feature>
<dbReference type="OrthoDB" id="4089036at2759"/>
<proteinExistence type="predicted"/>
<protein>
    <recommendedName>
        <fullName evidence="3">Spindle pole body-associated protein Vik1/Cik1 microtubule binding domain-containing protein</fullName>
    </recommendedName>
</protein>
<accession>A0A8H8DD45</accession>
<gene>
    <name evidence="4" type="ORF">I9W82_000580</name>
</gene>
<dbReference type="EMBL" id="JAEOAQ010000001">
    <property type="protein sequence ID" value="KAG5421489.1"/>
    <property type="molecule type" value="Genomic_DNA"/>
</dbReference>
<dbReference type="GeneID" id="93649209"/>
<dbReference type="GO" id="GO:0008017">
    <property type="term" value="F:microtubule binding"/>
    <property type="evidence" value="ECO:0007669"/>
    <property type="project" value="InterPro"/>
</dbReference>
<keyword evidence="5" id="KW-1185">Reference proteome</keyword>
<keyword evidence="1" id="KW-0175">Coiled coil</keyword>
<evidence type="ECO:0000313" key="5">
    <source>
        <dbReference type="Proteomes" id="UP000669133"/>
    </source>
</evidence>
<feature type="compositionally biased region" description="Basic and acidic residues" evidence="2">
    <location>
        <begin position="1"/>
        <end position="12"/>
    </location>
</feature>
<feature type="region of interest" description="Disordered" evidence="2">
    <location>
        <begin position="97"/>
        <end position="121"/>
    </location>
</feature>
<dbReference type="Pfam" id="PF16796">
    <property type="entry name" value="Microtub_bd"/>
    <property type="match status" value="1"/>
</dbReference>
<evidence type="ECO:0000259" key="3">
    <source>
        <dbReference type="Pfam" id="PF16796"/>
    </source>
</evidence>
<evidence type="ECO:0000313" key="4">
    <source>
        <dbReference type="EMBL" id="KAG5421489.1"/>
    </source>
</evidence>
<evidence type="ECO:0000256" key="1">
    <source>
        <dbReference type="SAM" id="Coils"/>
    </source>
</evidence>
<evidence type="ECO:0000256" key="2">
    <source>
        <dbReference type="SAM" id="MobiDB-lite"/>
    </source>
</evidence>
<dbReference type="AlphaFoldDB" id="A0A8H8DD45"/>
<comment type="caution">
    <text evidence="4">The sequence shown here is derived from an EMBL/GenBank/DDBJ whole genome shotgun (WGS) entry which is preliminary data.</text>
</comment>
<feature type="coiled-coil region" evidence="1">
    <location>
        <begin position="231"/>
        <end position="361"/>
    </location>
</feature>
<feature type="compositionally biased region" description="Low complexity" evidence="2">
    <location>
        <begin position="61"/>
        <end position="76"/>
    </location>
</feature>